<sequence length="234" mass="27055">MKTKNNPIVLPYEGKNVPHILIEVNQTCNIQCKACYKHKYKYQKPLDLIKQEIDLAVSARDIHIITIAGGEPTMHPQLPEVIRYISQKGKLVQMLSNGYDLKDEILTKYKEAGLHKIYIHIDSMQNRPDHGKVSSELEMNSLREKIAKKITRNGIYCGLSLTLYPERFHELPSIMEFLMNSKHIKWLLVTCCRDFDRITKAIKNLGAIDEHITPESTNEAGMPLNEFHRYKILL</sequence>
<keyword evidence="4" id="KW-0411">Iron-sulfur</keyword>
<comment type="caution">
    <text evidence="6">The sequence shown here is derived from an EMBL/GenBank/DDBJ whole genome shotgun (WGS) entry which is preliminary data.</text>
</comment>
<evidence type="ECO:0000256" key="3">
    <source>
        <dbReference type="ARBA" id="ARBA00023004"/>
    </source>
</evidence>
<keyword evidence="2" id="KW-0479">Metal-binding</keyword>
<dbReference type="GO" id="GO:0051536">
    <property type="term" value="F:iron-sulfur cluster binding"/>
    <property type="evidence" value="ECO:0007669"/>
    <property type="project" value="UniProtKB-KW"/>
</dbReference>
<proteinExistence type="predicted"/>
<accession>X1KG41</accession>
<keyword evidence="3" id="KW-0408">Iron</keyword>
<reference evidence="6" key="1">
    <citation type="journal article" date="2014" name="Front. Microbiol.">
        <title>High frequency of phylogenetically diverse reductive dehalogenase-homologous genes in deep subseafloor sedimentary metagenomes.</title>
        <authorList>
            <person name="Kawai M."/>
            <person name="Futagami T."/>
            <person name="Toyoda A."/>
            <person name="Takaki Y."/>
            <person name="Nishi S."/>
            <person name="Hori S."/>
            <person name="Arai W."/>
            <person name="Tsubouchi T."/>
            <person name="Morono Y."/>
            <person name="Uchiyama I."/>
            <person name="Ito T."/>
            <person name="Fujiyama A."/>
            <person name="Inagaki F."/>
            <person name="Takami H."/>
        </authorList>
    </citation>
    <scope>NUCLEOTIDE SEQUENCE</scope>
    <source>
        <strain evidence="6">Expedition CK06-06</strain>
    </source>
</reference>
<dbReference type="SUPFAM" id="SSF102114">
    <property type="entry name" value="Radical SAM enzymes"/>
    <property type="match status" value="1"/>
</dbReference>
<dbReference type="SFLD" id="SFLDS00029">
    <property type="entry name" value="Radical_SAM"/>
    <property type="match status" value="1"/>
</dbReference>
<dbReference type="PANTHER" id="PTHR11228:SF7">
    <property type="entry name" value="PQQA PEPTIDE CYCLASE"/>
    <property type="match status" value="1"/>
</dbReference>
<dbReference type="InterPro" id="IPR007197">
    <property type="entry name" value="rSAM"/>
</dbReference>
<dbReference type="InterPro" id="IPR050377">
    <property type="entry name" value="Radical_SAM_PqqE_MftC-like"/>
</dbReference>
<dbReference type="Gene3D" id="3.20.20.70">
    <property type="entry name" value="Aldolase class I"/>
    <property type="match status" value="1"/>
</dbReference>
<dbReference type="GO" id="GO:0003824">
    <property type="term" value="F:catalytic activity"/>
    <property type="evidence" value="ECO:0007669"/>
    <property type="project" value="InterPro"/>
</dbReference>
<gene>
    <name evidence="6" type="ORF">S06H3_12116</name>
</gene>
<dbReference type="CDD" id="cd01335">
    <property type="entry name" value="Radical_SAM"/>
    <property type="match status" value="1"/>
</dbReference>
<dbReference type="AlphaFoldDB" id="X1KG41"/>
<dbReference type="PANTHER" id="PTHR11228">
    <property type="entry name" value="RADICAL SAM DOMAIN PROTEIN"/>
    <property type="match status" value="1"/>
</dbReference>
<feature type="non-terminal residue" evidence="6">
    <location>
        <position position="234"/>
    </location>
</feature>
<dbReference type="InterPro" id="IPR013785">
    <property type="entry name" value="Aldolase_TIM"/>
</dbReference>
<feature type="domain" description="Radical SAM core" evidence="5">
    <location>
        <begin position="14"/>
        <end position="223"/>
    </location>
</feature>
<organism evidence="6">
    <name type="scientific">marine sediment metagenome</name>
    <dbReference type="NCBI Taxonomy" id="412755"/>
    <lineage>
        <taxon>unclassified sequences</taxon>
        <taxon>metagenomes</taxon>
        <taxon>ecological metagenomes</taxon>
    </lineage>
</organism>
<evidence type="ECO:0000256" key="2">
    <source>
        <dbReference type="ARBA" id="ARBA00022723"/>
    </source>
</evidence>
<dbReference type="PROSITE" id="PS51918">
    <property type="entry name" value="RADICAL_SAM"/>
    <property type="match status" value="1"/>
</dbReference>
<evidence type="ECO:0000256" key="1">
    <source>
        <dbReference type="ARBA" id="ARBA00022691"/>
    </source>
</evidence>
<dbReference type="GO" id="GO:0046872">
    <property type="term" value="F:metal ion binding"/>
    <property type="evidence" value="ECO:0007669"/>
    <property type="project" value="UniProtKB-KW"/>
</dbReference>
<dbReference type="Pfam" id="PF04055">
    <property type="entry name" value="Radical_SAM"/>
    <property type="match status" value="1"/>
</dbReference>
<keyword evidence="1" id="KW-0949">S-adenosyl-L-methionine</keyword>
<protein>
    <recommendedName>
        <fullName evidence="5">Radical SAM core domain-containing protein</fullName>
    </recommendedName>
</protein>
<dbReference type="SFLD" id="SFLDG01067">
    <property type="entry name" value="SPASM/twitch_domain_containing"/>
    <property type="match status" value="1"/>
</dbReference>
<dbReference type="EMBL" id="BARV01005950">
    <property type="protein sequence ID" value="GAI05643.1"/>
    <property type="molecule type" value="Genomic_DNA"/>
</dbReference>
<evidence type="ECO:0000259" key="5">
    <source>
        <dbReference type="PROSITE" id="PS51918"/>
    </source>
</evidence>
<dbReference type="InterPro" id="IPR058240">
    <property type="entry name" value="rSAM_sf"/>
</dbReference>
<evidence type="ECO:0000313" key="6">
    <source>
        <dbReference type="EMBL" id="GAI05643.1"/>
    </source>
</evidence>
<evidence type="ECO:0000256" key="4">
    <source>
        <dbReference type="ARBA" id="ARBA00023014"/>
    </source>
</evidence>
<name>X1KG41_9ZZZZ</name>